<accession>A0A699RTY2</accession>
<feature type="non-terminal residue" evidence="1">
    <location>
        <position position="1"/>
    </location>
</feature>
<comment type="caution">
    <text evidence="1">The sequence shown here is derived from an EMBL/GenBank/DDBJ whole genome shotgun (WGS) entry which is preliminary data.</text>
</comment>
<dbReference type="EMBL" id="BKCJ011103657">
    <property type="protein sequence ID" value="GFC86154.1"/>
    <property type="molecule type" value="Genomic_DNA"/>
</dbReference>
<proteinExistence type="predicted"/>
<gene>
    <name evidence="1" type="ORF">Tci_858124</name>
</gene>
<organism evidence="1">
    <name type="scientific">Tanacetum cinerariifolium</name>
    <name type="common">Dalmatian daisy</name>
    <name type="synonym">Chrysanthemum cinerariifolium</name>
    <dbReference type="NCBI Taxonomy" id="118510"/>
    <lineage>
        <taxon>Eukaryota</taxon>
        <taxon>Viridiplantae</taxon>
        <taxon>Streptophyta</taxon>
        <taxon>Embryophyta</taxon>
        <taxon>Tracheophyta</taxon>
        <taxon>Spermatophyta</taxon>
        <taxon>Magnoliopsida</taxon>
        <taxon>eudicotyledons</taxon>
        <taxon>Gunneridae</taxon>
        <taxon>Pentapetalae</taxon>
        <taxon>asterids</taxon>
        <taxon>campanulids</taxon>
        <taxon>Asterales</taxon>
        <taxon>Asteraceae</taxon>
        <taxon>Asteroideae</taxon>
        <taxon>Anthemideae</taxon>
        <taxon>Anthemidinae</taxon>
        <taxon>Tanacetum</taxon>
    </lineage>
</organism>
<evidence type="ECO:0000313" key="1">
    <source>
        <dbReference type="EMBL" id="GFC86154.1"/>
    </source>
</evidence>
<name>A0A699RTY2_TANCI</name>
<sequence length="201" mass="22251">GRSVHEVRAANFNHVLEFLRLALQRVAQLRDARNRGFNQDFVGRDVHGRRESVVRALALVHVVVGRQKLLLVAQQAAVQHMAAVGDYLIHVHIRLRARARLPHYQRKSIGELAGQNLVGHLANEVGLFGVEHTRVAVGEGGRFFQIREGLNNFFWHLIDILRNREVLDATLGLGAPVGVGGHLHLAHGVFFGPELAHSLAG</sequence>
<dbReference type="AlphaFoldDB" id="A0A699RTY2"/>
<protein>
    <submittedName>
        <fullName evidence="1">Uncharacterized protein</fullName>
    </submittedName>
</protein>
<reference evidence="1" key="1">
    <citation type="journal article" date="2019" name="Sci. Rep.">
        <title>Draft genome of Tanacetum cinerariifolium, the natural source of mosquito coil.</title>
        <authorList>
            <person name="Yamashiro T."/>
            <person name="Shiraishi A."/>
            <person name="Satake H."/>
            <person name="Nakayama K."/>
        </authorList>
    </citation>
    <scope>NUCLEOTIDE SEQUENCE</scope>
</reference>